<feature type="non-terminal residue" evidence="1">
    <location>
        <position position="1"/>
    </location>
</feature>
<accession>A0A9P6CN57</accession>
<dbReference type="AlphaFoldDB" id="A0A9P6CN57"/>
<evidence type="ECO:0000313" key="1">
    <source>
        <dbReference type="EMBL" id="KAF9472492.1"/>
    </source>
</evidence>
<feature type="non-terminal residue" evidence="1">
    <location>
        <position position="72"/>
    </location>
</feature>
<dbReference type="OrthoDB" id="2142724at2759"/>
<dbReference type="Proteomes" id="UP000807469">
    <property type="component" value="Unassembled WGS sequence"/>
</dbReference>
<gene>
    <name evidence="1" type="ORF">BDN70DRAFT_768506</name>
</gene>
<evidence type="ECO:0000313" key="2">
    <source>
        <dbReference type="Proteomes" id="UP000807469"/>
    </source>
</evidence>
<organism evidence="1 2">
    <name type="scientific">Pholiota conissans</name>
    <dbReference type="NCBI Taxonomy" id="109636"/>
    <lineage>
        <taxon>Eukaryota</taxon>
        <taxon>Fungi</taxon>
        <taxon>Dikarya</taxon>
        <taxon>Basidiomycota</taxon>
        <taxon>Agaricomycotina</taxon>
        <taxon>Agaricomycetes</taxon>
        <taxon>Agaricomycetidae</taxon>
        <taxon>Agaricales</taxon>
        <taxon>Agaricineae</taxon>
        <taxon>Strophariaceae</taxon>
        <taxon>Pholiota</taxon>
    </lineage>
</organism>
<proteinExistence type="predicted"/>
<dbReference type="EMBL" id="MU155529">
    <property type="protein sequence ID" value="KAF9472492.1"/>
    <property type="molecule type" value="Genomic_DNA"/>
</dbReference>
<reference evidence="1" key="1">
    <citation type="submission" date="2020-11" db="EMBL/GenBank/DDBJ databases">
        <authorList>
            <consortium name="DOE Joint Genome Institute"/>
            <person name="Ahrendt S."/>
            <person name="Riley R."/>
            <person name="Andreopoulos W."/>
            <person name="Labutti K."/>
            <person name="Pangilinan J."/>
            <person name="Ruiz-Duenas F.J."/>
            <person name="Barrasa J.M."/>
            <person name="Sanchez-Garcia M."/>
            <person name="Camarero S."/>
            <person name="Miyauchi S."/>
            <person name="Serrano A."/>
            <person name="Linde D."/>
            <person name="Babiker R."/>
            <person name="Drula E."/>
            <person name="Ayuso-Fernandez I."/>
            <person name="Pacheco R."/>
            <person name="Padilla G."/>
            <person name="Ferreira P."/>
            <person name="Barriuso J."/>
            <person name="Kellner H."/>
            <person name="Castanera R."/>
            <person name="Alfaro M."/>
            <person name="Ramirez L."/>
            <person name="Pisabarro A.G."/>
            <person name="Kuo A."/>
            <person name="Tritt A."/>
            <person name="Lipzen A."/>
            <person name="He G."/>
            <person name="Yan M."/>
            <person name="Ng V."/>
            <person name="Cullen D."/>
            <person name="Martin F."/>
            <person name="Rosso M.-N."/>
            <person name="Henrissat B."/>
            <person name="Hibbett D."/>
            <person name="Martinez A.T."/>
            <person name="Grigoriev I.V."/>
        </authorList>
    </citation>
    <scope>NUCLEOTIDE SEQUENCE</scope>
    <source>
        <strain evidence="1">CIRM-BRFM 674</strain>
    </source>
</reference>
<comment type="caution">
    <text evidence="1">The sequence shown here is derived from an EMBL/GenBank/DDBJ whole genome shotgun (WGS) entry which is preliminary data.</text>
</comment>
<protein>
    <submittedName>
        <fullName evidence="1">Uncharacterized protein</fullName>
    </submittedName>
</protein>
<sequence length="72" mass="8148">LDEVSKDERTLIRARGRSRKGTRAVQKGVFVRGRRFSAEGLLTIDGMIANTVVEGSMTRDRFLQYLEFTVVS</sequence>
<name>A0A9P6CN57_9AGAR</name>
<keyword evidence="2" id="KW-1185">Reference proteome</keyword>